<dbReference type="RefSeq" id="WP_328217276.1">
    <property type="nucleotide sequence ID" value="NZ_JARTLI010000004.1"/>
</dbReference>
<dbReference type="Proteomes" id="UP001339962">
    <property type="component" value="Unassembled WGS sequence"/>
</dbReference>
<sequence length="481" mass="56277">MKKYFLGNHRYMSYFGFLALVLLFGIEIYYASPYAASWDQVDFAFALDRYDLLAMQPHFPGYPYFVLGGMLVHSFVANPAKALSVFNVMMLASASVPIFLLATQYSSKEKAWIVTVLVQSASYVVLICLQPMSDGAALAVLWWYLWAIERAKTRLSWHAQLLSLFVFSLLLGIRLSYASFALAFAFVWYEDWRKYRKISRLLLFIFLAAMFQSIWIIGVAMTEGGLMSFIKLAFSFTNGHFQEWGGTAATDQQSLWERTSYFLFHNMVWIGLSSRTFVLLTIYIALFVWTFYSVRRFSFPRWLLICVFMYGIWALFAQNIEKPRHALPIVHFLLFYGWLRFLDRGMPTYKKLFALAVLVIQLVVGTWNLREQALHLPATYQLAYDLQQRKERFVLYTWEEARVLEYLRVTFPYEQALHFSFFLQHQTNYPHAKIYITDHVVKGFQSQGVLLTGHLRKIKTYDSSKLADPVYGKITLYEWKD</sequence>
<feature type="transmembrane region" description="Helical" evidence="1">
    <location>
        <begin position="302"/>
        <end position="320"/>
    </location>
</feature>
<feature type="transmembrane region" description="Helical" evidence="1">
    <location>
        <begin position="326"/>
        <end position="343"/>
    </location>
</feature>
<feature type="transmembrane region" description="Helical" evidence="1">
    <location>
        <begin position="12"/>
        <end position="31"/>
    </location>
</feature>
<evidence type="ECO:0000313" key="2">
    <source>
        <dbReference type="EMBL" id="MED5051078.1"/>
    </source>
</evidence>
<proteinExistence type="predicted"/>
<protein>
    <submittedName>
        <fullName evidence="2">Nucleoporin-interacting protein</fullName>
    </submittedName>
</protein>
<keyword evidence="1" id="KW-0472">Membrane</keyword>
<comment type="caution">
    <text evidence="2">The sequence shown here is derived from an EMBL/GenBank/DDBJ whole genome shotgun (WGS) entry which is preliminary data.</text>
</comment>
<feature type="transmembrane region" description="Helical" evidence="1">
    <location>
        <begin position="123"/>
        <end position="145"/>
    </location>
</feature>
<organism evidence="2 3">
    <name type="scientific">Anoxybacteroides rupiense</name>
    <dbReference type="NCBI Taxonomy" id="311460"/>
    <lineage>
        <taxon>Bacteria</taxon>
        <taxon>Bacillati</taxon>
        <taxon>Bacillota</taxon>
        <taxon>Bacilli</taxon>
        <taxon>Bacillales</taxon>
        <taxon>Anoxybacillaceae</taxon>
        <taxon>Anoxybacteroides</taxon>
    </lineage>
</organism>
<gene>
    <name evidence="2" type="ORF">P9850_04215</name>
</gene>
<evidence type="ECO:0000256" key="1">
    <source>
        <dbReference type="SAM" id="Phobius"/>
    </source>
</evidence>
<feature type="transmembrane region" description="Helical" evidence="1">
    <location>
        <begin position="267"/>
        <end position="290"/>
    </location>
</feature>
<evidence type="ECO:0000313" key="3">
    <source>
        <dbReference type="Proteomes" id="UP001339962"/>
    </source>
</evidence>
<accession>A0ABD5IS18</accession>
<dbReference type="AlphaFoldDB" id="A0ABD5IS18"/>
<keyword evidence="1" id="KW-1133">Transmembrane helix</keyword>
<keyword evidence="1" id="KW-0812">Transmembrane</keyword>
<dbReference type="EMBL" id="JARTLI010000004">
    <property type="protein sequence ID" value="MED5051078.1"/>
    <property type="molecule type" value="Genomic_DNA"/>
</dbReference>
<feature type="transmembrane region" description="Helical" evidence="1">
    <location>
        <begin position="165"/>
        <end position="189"/>
    </location>
</feature>
<feature type="transmembrane region" description="Helical" evidence="1">
    <location>
        <begin position="82"/>
        <end position="102"/>
    </location>
</feature>
<reference evidence="2 3" key="1">
    <citation type="submission" date="2023-03" db="EMBL/GenBank/DDBJ databases">
        <title>Bacillus Genome Sequencing.</title>
        <authorList>
            <person name="Dunlap C."/>
        </authorList>
    </citation>
    <scope>NUCLEOTIDE SEQUENCE [LARGE SCALE GENOMIC DNA]</scope>
    <source>
        <strain evidence="2 3">NRS-38</strain>
    </source>
</reference>
<feature type="transmembrane region" description="Helical" evidence="1">
    <location>
        <begin position="201"/>
        <end position="221"/>
    </location>
</feature>
<name>A0ABD5IS18_9BACL</name>